<evidence type="ECO:0000256" key="5">
    <source>
        <dbReference type="ARBA" id="ARBA00022801"/>
    </source>
</evidence>
<sequence length="1074" mass="119244">MLGKIYKKTGLLLLSAGLALNSQAQKLVRDISPSPDGKKIAFAYQGDIWTASKDGSGARRLTIHEGTESGPVWSPDGSAIAFSGSRHGNGDIFTIPANGGTSSRVTFYDAYDAVSDWTEDGNLLFSSSRHFIGNEKEPSIYTVPATGGSPERAFKVNGSQPSTSPSGRFVVFTKGYCRTSREDYRGPANLDVWIYDNENQSAQRLTKHLGNDFSPVWAGDDAVLFLSARTGRYNIHRLTIDANGKAKGSPEAITGFEGFGIRGFDVSADGKTVALTRADEAYTLDLPAGSPVKMDLDFPADYREDPYSFLTIRNQVKDYATSPNGKYIATVSRGEVFIREADSKKPTAVNVSKHAFRDDSPVWLNDSTLLFVSDRDGEKQIYQVTAAKDQEGLLHRALAFEYLKITPDGGNFDNPNLSPDRKKIIYSETKPDGSKATHIANIEAGKKLSGEKVLLEGWNAPEYVNWSPDGNWITYASEDLDFNNEVYVMPIDKSQEPVNVSMHPRSDYSPRWSPDGKKIAFISNRNNGDNDVWMVWLTKEDWDKTKQDIEYELEHKKDAPKKPVAPAKDSKKKKKKKDKKEEKEEKLTKVDTDGLYKRLVQLTNAPGDETSPVFGSKSQTIYFLARNNGKTTFNSVKWDKSENKNLAKLNGYAYGMSLAKDGKSLYLLENGSLKKMSTAGKGTGMSTTARMKHDKKAERDQMFEEAWQAIATGFYDPKMHGYDWATLKEQYKPLAINASTSADFRYVFNLMLGQLNASHMGMYASDKKHLNNERTPKLGAALNASNTVTHVIPNTPADRKQSKLEVGDKIVAIDGMPIGEDNIYQILNGYKANDRIQLSVNRKGKKTDIIIRPTSSLGNAIYNEWVEEKRRLTDKYSGGKLGYLHIRQMSWTSFEAFERDLTAATQGKEAVVIDVRNNGGGWITDYLMTVLSVRQHAYTIPRGATPDLKNHKQFANNYPYGERLPFAAWTKPSIALCNEKSYSNAEIFSHAYKHLGIGKLVGQPTFGAVISTGGMSLIDGALLRMPFRAWYTKATDINQENGPAVPDIIVENAPDSYSTGTDAQLERAVKELLK</sequence>
<dbReference type="KEGG" id="fax:FUAX_17750"/>
<dbReference type="SMART" id="SM00245">
    <property type="entry name" value="TSPc"/>
    <property type="match status" value="1"/>
</dbReference>
<dbReference type="InterPro" id="IPR011042">
    <property type="entry name" value="6-blade_b-propeller_TolB-like"/>
</dbReference>
<dbReference type="GO" id="GO:0006508">
    <property type="term" value="P:proteolysis"/>
    <property type="evidence" value="ECO:0007669"/>
    <property type="project" value="UniProtKB-UniRule"/>
</dbReference>
<evidence type="ECO:0000313" key="12">
    <source>
        <dbReference type="EMBL" id="BDD09343.1"/>
    </source>
</evidence>
<dbReference type="GO" id="GO:0008236">
    <property type="term" value="F:serine-type peptidase activity"/>
    <property type="evidence" value="ECO:0007669"/>
    <property type="project" value="UniProtKB-UniRule"/>
</dbReference>
<proteinExistence type="inferred from homology"/>
<dbReference type="Pfam" id="PF26549">
    <property type="entry name" value="Tricorn_N"/>
    <property type="match status" value="1"/>
</dbReference>
<evidence type="ECO:0000313" key="13">
    <source>
        <dbReference type="Proteomes" id="UP001348817"/>
    </source>
</evidence>
<dbReference type="Pfam" id="PF14684">
    <property type="entry name" value="Tricorn_C1"/>
    <property type="match status" value="1"/>
</dbReference>
<feature type="active site" description="Nucleophile" evidence="8">
    <location>
        <position position="983"/>
    </location>
</feature>
<dbReference type="Gene3D" id="2.120.10.30">
    <property type="entry name" value="TolB, C-terminal domain"/>
    <property type="match status" value="1"/>
</dbReference>
<organism evidence="12 13">
    <name type="scientific">Fulvitalea axinellae</name>
    <dbReference type="NCBI Taxonomy" id="1182444"/>
    <lineage>
        <taxon>Bacteria</taxon>
        <taxon>Pseudomonadati</taxon>
        <taxon>Bacteroidota</taxon>
        <taxon>Cytophagia</taxon>
        <taxon>Cytophagales</taxon>
        <taxon>Persicobacteraceae</taxon>
        <taxon>Fulvitalea</taxon>
    </lineage>
</organism>
<dbReference type="GO" id="GO:0005737">
    <property type="term" value="C:cytoplasm"/>
    <property type="evidence" value="ECO:0007669"/>
    <property type="project" value="UniProtKB-SubCell"/>
</dbReference>
<keyword evidence="13" id="KW-1185">Reference proteome</keyword>
<protein>
    <recommendedName>
        <fullName evidence="7">Tricorn protease homolog</fullName>
        <ecNumber evidence="7">3.4.21.-</ecNumber>
    </recommendedName>
</protein>
<dbReference type="InterPro" id="IPR028204">
    <property type="entry name" value="Tricorn_C1"/>
</dbReference>
<dbReference type="InterPro" id="IPR029045">
    <property type="entry name" value="ClpP/crotonase-like_dom_sf"/>
</dbReference>
<feature type="signal peptide" evidence="10">
    <location>
        <begin position="1"/>
        <end position="24"/>
    </location>
</feature>
<dbReference type="PIRSF" id="PIRSF036421">
    <property type="entry name" value="Tricorn_protease"/>
    <property type="match status" value="1"/>
</dbReference>
<dbReference type="Pfam" id="PF26550">
    <property type="entry name" value="Tricorn_2nd"/>
    <property type="match status" value="1"/>
</dbReference>
<dbReference type="SUPFAM" id="SSF52096">
    <property type="entry name" value="ClpP/crotonase"/>
    <property type="match status" value="1"/>
</dbReference>
<keyword evidence="3 7" id="KW-0963">Cytoplasm</keyword>
<gene>
    <name evidence="12" type="ORF">FUAX_17750</name>
</gene>
<keyword evidence="4 7" id="KW-0645">Protease</keyword>
<evidence type="ECO:0000256" key="3">
    <source>
        <dbReference type="ARBA" id="ARBA00022490"/>
    </source>
</evidence>
<comment type="similarity">
    <text evidence="2 7">Belongs to the peptidase S41B family.</text>
</comment>
<evidence type="ECO:0000256" key="4">
    <source>
        <dbReference type="ARBA" id="ARBA00022670"/>
    </source>
</evidence>
<evidence type="ECO:0000256" key="8">
    <source>
        <dbReference type="PIRSR" id="PIRSR036421-1"/>
    </source>
</evidence>
<dbReference type="SUPFAM" id="SSF82171">
    <property type="entry name" value="DPP6 N-terminal domain-like"/>
    <property type="match status" value="1"/>
</dbReference>
<dbReference type="InterPro" id="IPR001478">
    <property type="entry name" value="PDZ"/>
</dbReference>
<evidence type="ECO:0000256" key="6">
    <source>
        <dbReference type="ARBA" id="ARBA00022825"/>
    </source>
</evidence>
<dbReference type="PANTHER" id="PTHR43253:SF1">
    <property type="entry name" value="TRICORN PROTEASE HOMOLOG 2-RELATED"/>
    <property type="match status" value="1"/>
</dbReference>
<feature type="active site" description="Charge relay system" evidence="8">
    <location>
        <position position="1040"/>
    </location>
</feature>
<evidence type="ECO:0000256" key="7">
    <source>
        <dbReference type="PIRNR" id="PIRNR036421"/>
    </source>
</evidence>
<evidence type="ECO:0000256" key="9">
    <source>
        <dbReference type="SAM" id="MobiDB-lite"/>
    </source>
</evidence>
<feature type="active site" description="Charge relay system" evidence="8">
    <location>
        <position position="759"/>
    </location>
</feature>
<dbReference type="RefSeq" id="WP_338394553.1">
    <property type="nucleotide sequence ID" value="NZ_AP025314.1"/>
</dbReference>
<comment type="function">
    <text evidence="7">Degrades oligopeptides.</text>
</comment>
<dbReference type="Gene3D" id="3.30.750.44">
    <property type="match status" value="1"/>
</dbReference>
<dbReference type="Gene3D" id="3.90.226.10">
    <property type="entry name" value="2-enoyl-CoA Hydratase, Chain A, domain 1"/>
    <property type="match status" value="1"/>
</dbReference>
<dbReference type="EMBL" id="AP025314">
    <property type="protein sequence ID" value="BDD09343.1"/>
    <property type="molecule type" value="Genomic_DNA"/>
</dbReference>
<dbReference type="Gene3D" id="2.120.10.60">
    <property type="entry name" value="Tricorn protease N-terminal domain"/>
    <property type="match status" value="2"/>
</dbReference>
<dbReference type="SUPFAM" id="SSF50156">
    <property type="entry name" value="PDZ domain-like"/>
    <property type="match status" value="1"/>
</dbReference>
<dbReference type="InterPro" id="IPR036034">
    <property type="entry name" value="PDZ_sf"/>
</dbReference>
<evidence type="ECO:0000259" key="11">
    <source>
        <dbReference type="PROSITE" id="PS50106"/>
    </source>
</evidence>
<keyword evidence="6 7" id="KW-0720">Serine protease</keyword>
<feature type="chain" id="PRO_5043806937" description="Tricorn protease homolog" evidence="10">
    <location>
        <begin position="25"/>
        <end position="1074"/>
    </location>
</feature>
<dbReference type="PANTHER" id="PTHR43253">
    <property type="entry name" value="TRICORN PROTEASE HOMOLOG 2-RELATED"/>
    <property type="match status" value="1"/>
</dbReference>
<dbReference type="SMART" id="SM00228">
    <property type="entry name" value="PDZ"/>
    <property type="match status" value="1"/>
</dbReference>
<dbReference type="PROSITE" id="PS50106">
    <property type="entry name" value="PDZ"/>
    <property type="match status" value="1"/>
</dbReference>
<feature type="domain" description="PDZ" evidence="11">
    <location>
        <begin position="767"/>
        <end position="842"/>
    </location>
</feature>
<evidence type="ECO:0000256" key="1">
    <source>
        <dbReference type="ARBA" id="ARBA00004496"/>
    </source>
</evidence>
<keyword evidence="10" id="KW-0732">Signal</keyword>
<dbReference type="EC" id="3.4.21.-" evidence="7"/>
<dbReference type="Proteomes" id="UP001348817">
    <property type="component" value="Chromosome"/>
</dbReference>
<dbReference type="CDD" id="cd07562">
    <property type="entry name" value="Peptidase_S41_TRI"/>
    <property type="match status" value="1"/>
</dbReference>
<comment type="subcellular location">
    <subcellularLocation>
        <location evidence="1 7">Cytoplasm</location>
    </subcellularLocation>
</comment>
<dbReference type="Gene3D" id="2.30.42.10">
    <property type="match status" value="1"/>
</dbReference>
<evidence type="ECO:0000256" key="2">
    <source>
        <dbReference type="ARBA" id="ARBA00008524"/>
    </source>
</evidence>
<dbReference type="InterPro" id="IPR005151">
    <property type="entry name" value="Tail-specific_protease"/>
</dbReference>
<accession>A0AAU9CH38</accession>
<name>A0AAU9CH38_9BACT</name>
<dbReference type="SUPFAM" id="SSF69304">
    <property type="entry name" value="Tricorn protease N-terminal domain"/>
    <property type="match status" value="1"/>
</dbReference>
<dbReference type="InterPro" id="IPR012393">
    <property type="entry name" value="Tricorn_protease"/>
</dbReference>
<reference evidence="12 13" key="1">
    <citation type="submission" date="2021-12" db="EMBL/GenBank/DDBJ databases">
        <title>Genome sequencing of bacteria with rrn-lacking chromosome and rrn-plasmid.</title>
        <authorList>
            <person name="Anda M."/>
            <person name="Iwasaki W."/>
        </authorList>
    </citation>
    <scope>NUCLEOTIDE SEQUENCE [LARGE SCALE GENOMIC DNA]</scope>
    <source>
        <strain evidence="12 13">DSM 100852</strain>
    </source>
</reference>
<feature type="compositionally biased region" description="Basic and acidic residues" evidence="9">
    <location>
        <begin position="579"/>
        <end position="588"/>
    </location>
</feature>
<dbReference type="AlphaFoldDB" id="A0AAU9CH38"/>
<keyword evidence="5 7" id="KW-0378">Hydrolase</keyword>
<evidence type="ECO:0000256" key="10">
    <source>
        <dbReference type="SAM" id="SignalP"/>
    </source>
</evidence>
<dbReference type="Pfam" id="PF13180">
    <property type="entry name" value="PDZ_2"/>
    <property type="match status" value="1"/>
</dbReference>
<feature type="region of interest" description="Disordered" evidence="9">
    <location>
        <begin position="553"/>
        <end position="588"/>
    </location>
</feature>
<dbReference type="Pfam" id="PF03572">
    <property type="entry name" value="Peptidase_S41"/>
    <property type="match status" value="1"/>
</dbReference>